<dbReference type="PROSITE" id="PS51762">
    <property type="entry name" value="GH16_2"/>
    <property type="match status" value="1"/>
</dbReference>
<evidence type="ECO:0000313" key="4">
    <source>
        <dbReference type="Proteomes" id="UP000054481"/>
    </source>
</evidence>
<keyword evidence="4" id="KW-1185">Reference proteome</keyword>
<dbReference type="GO" id="GO:0004553">
    <property type="term" value="F:hydrolase activity, hydrolyzing O-glycosyl compounds"/>
    <property type="evidence" value="ECO:0007669"/>
    <property type="project" value="InterPro"/>
</dbReference>
<dbReference type="OrthoDB" id="192832at2759"/>
<dbReference type="InterPro" id="IPR013320">
    <property type="entry name" value="ConA-like_dom_sf"/>
</dbReference>
<accession>A0A0F7ZZJ1</accession>
<feature type="chain" id="PRO_5002526151" description="GH16 domain-containing protein" evidence="1">
    <location>
        <begin position="23"/>
        <end position="316"/>
    </location>
</feature>
<dbReference type="Gene3D" id="2.60.120.200">
    <property type="match status" value="1"/>
</dbReference>
<feature type="signal peptide" evidence="1">
    <location>
        <begin position="1"/>
        <end position="22"/>
    </location>
</feature>
<dbReference type="InterPro" id="IPR050546">
    <property type="entry name" value="Glycosyl_Hydrlase_16"/>
</dbReference>
<gene>
    <name evidence="3" type="ORF">HIM_06318</name>
</gene>
<organism evidence="3 4">
    <name type="scientific">Hirsutella minnesotensis 3608</name>
    <dbReference type="NCBI Taxonomy" id="1043627"/>
    <lineage>
        <taxon>Eukaryota</taxon>
        <taxon>Fungi</taxon>
        <taxon>Dikarya</taxon>
        <taxon>Ascomycota</taxon>
        <taxon>Pezizomycotina</taxon>
        <taxon>Sordariomycetes</taxon>
        <taxon>Hypocreomycetidae</taxon>
        <taxon>Hypocreales</taxon>
        <taxon>Ophiocordycipitaceae</taxon>
        <taxon>Hirsutella</taxon>
    </lineage>
</organism>
<dbReference type="PANTHER" id="PTHR10963">
    <property type="entry name" value="GLYCOSYL HYDROLASE-RELATED"/>
    <property type="match status" value="1"/>
</dbReference>
<sequence length="316" mass="34844">MYIPSSWLVLLAALGSAGEVAAAVNTPPGYPKIRLPYGFARTLFFDDFSDTWGGYLPSPEKWTVDVGTSYPGGHENWGTGEVQAYTRDRSNIRVTERQTLQITPIRVAHGAWTSARIETTPNWDFGCSPGRRLRIEARIRLGNDPVSKQLGIWPAFWALGSAYRGNYWNWPDIGEIDILESVNGESKVRRVAHCGAEPGGACNEPSGLANIADFVPRGAWHTFAWEVDRRFARPGWGRESMSWYVDGDRRWSLSEADVNNSTAWRALVENRKMILLNVAVGGSLPDVVAGVKTPTEQTLGGPGASMEIDYVGAWEG</sequence>
<dbReference type="EMBL" id="KQ030527">
    <property type="protein sequence ID" value="KJZ74312.1"/>
    <property type="molecule type" value="Genomic_DNA"/>
</dbReference>
<dbReference type="Pfam" id="PF26113">
    <property type="entry name" value="GH16_XgeA"/>
    <property type="match status" value="1"/>
</dbReference>
<feature type="domain" description="GH16" evidence="2">
    <location>
        <begin position="20"/>
        <end position="316"/>
    </location>
</feature>
<evidence type="ECO:0000256" key="1">
    <source>
        <dbReference type="SAM" id="SignalP"/>
    </source>
</evidence>
<dbReference type="AlphaFoldDB" id="A0A0F7ZZJ1"/>
<protein>
    <recommendedName>
        <fullName evidence="2">GH16 domain-containing protein</fullName>
    </recommendedName>
</protein>
<name>A0A0F7ZZJ1_9HYPO</name>
<evidence type="ECO:0000313" key="3">
    <source>
        <dbReference type="EMBL" id="KJZ74312.1"/>
    </source>
</evidence>
<evidence type="ECO:0000259" key="2">
    <source>
        <dbReference type="PROSITE" id="PS51762"/>
    </source>
</evidence>
<dbReference type="Proteomes" id="UP000054481">
    <property type="component" value="Unassembled WGS sequence"/>
</dbReference>
<dbReference type="SUPFAM" id="SSF49899">
    <property type="entry name" value="Concanavalin A-like lectins/glucanases"/>
    <property type="match status" value="1"/>
</dbReference>
<proteinExistence type="predicted"/>
<reference evidence="3 4" key="1">
    <citation type="journal article" date="2014" name="Genome Biol. Evol.">
        <title>Comparative genomics and transcriptomics analyses reveal divergent lifestyle features of nematode endoparasitic fungus Hirsutella minnesotensis.</title>
        <authorList>
            <person name="Lai Y."/>
            <person name="Liu K."/>
            <person name="Zhang X."/>
            <person name="Zhang X."/>
            <person name="Li K."/>
            <person name="Wang N."/>
            <person name="Shu C."/>
            <person name="Wu Y."/>
            <person name="Wang C."/>
            <person name="Bushley K.E."/>
            <person name="Xiang M."/>
            <person name="Liu X."/>
        </authorList>
    </citation>
    <scope>NUCLEOTIDE SEQUENCE [LARGE SCALE GENOMIC DNA]</scope>
    <source>
        <strain evidence="3 4">3608</strain>
    </source>
</reference>
<dbReference type="GO" id="GO:0005975">
    <property type="term" value="P:carbohydrate metabolic process"/>
    <property type="evidence" value="ECO:0007669"/>
    <property type="project" value="InterPro"/>
</dbReference>
<dbReference type="InterPro" id="IPR000757">
    <property type="entry name" value="Beta-glucanase-like"/>
</dbReference>
<keyword evidence="1" id="KW-0732">Signal</keyword>
<dbReference type="PANTHER" id="PTHR10963:SF60">
    <property type="entry name" value="GRAM-NEGATIVE BACTERIA-BINDING PROTEIN 1-RELATED"/>
    <property type="match status" value="1"/>
</dbReference>